<keyword evidence="2" id="KW-0732">Signal</keyword>
<evidence type="ECO:0000256" key="1">
    <source>
        <dbReference type="SAM" id="MobiDB-lite"/>
    </source>
</evidence>
<dbReference type="GO" id="GO:0004519">
    <property type="term" value="F:endonuclease activity"/>
    <property type="evidence" value="ECO:0007669"/>
    <property type="project" value="UniProtKB-KW"/>
</dbReference>
<dbReference type="RefSeq" id="WP_323448621.1">
    <property type="nucleotide sequence ID" value="NZ_BSBI01000008.1"/>
</dbReference>
<keyword evidence="4" id="KW-0255">Endonuclease</keyword>
<dbReference type="Proteomes" id="UP001291653">
    <property type="component" value="Unassembled WGS sequence"/>
</dbReference>
<reference evidence="4 5" key="1">
    <citation type="submission" date="2022-10" db="EMBL/GenBank/DDBJ databases">
        <title>Draft genome sequence of Streptomyces sp. YSPA8.</title>
        <authorList>
            <person name="Moriuchi R."/>
            <person name="Dohra H."/>
            <person name="Yamamura H."/>
            <person name="Kodani S."/>
        </authorList>
    </citation>
    <scope>NUCLEOTIDE SEQUENCE [LARGE SCALE GENOMIC DNA]</scope>
    <source>
        <strain evidence="4 5">YSPA8</strain>
    </source>
</reference>
<feature type="compositionally biased region" description="Pro residues" evidence="1">
    <location>
        <begin position="31"/>
        <end position="55"/>
    </location>
</feature>
<gene>
    <name evidence="4" type="ORF">SYYSPA8_19855</name>
</gene>
<dbReference type="EMBL" id="BSBI01000008">
    <property type="protein sequence ID" value="GLF96590.1"/>
    <property type="molecule type" value="Genomic_DNA"/>
</dbReference>
<keyword evidence="5" id="KW-1185">Reference proteome</keyword>
<feature type="chain" id="PRO_5046338913" evidence="2">
    <location>
        <begin position="30"/>
        <end position="249"/>
    </location>
</feature>
<feature type="signal peptide" evidence="2">
    <location>
        <begin position="1"/>
        <end position="29"/>
    </location>
</feature>
<feature type="region of interest" description="Disordered" evidence="1">
    <location>
        <begin position="27"/>
        <end position="55"/>
    </location>
</feature>
<dbReference type="PANTHER" id="PTHR24094:SF15">
    <property type="entry name" value="AMP-DEPENDENT SYNTHETASE_LIGASE DOMAIN-CONTAINING PROTEIN-RELATED"/>
    <property type="match status" value="1"/>
</dbReference>
<name>A0ABQ5P288_9ACTN</name>
<evidence type="ECO:0000256" key="2">
    <source>
        <dbReference type="SAM" id="SignalP"/>
    </source>
</evidence>
<dbReference type="PANTHER" id="PTHR24094">
    <property type="entry name" value="SECRETED PROTEIN"/>
    <property type="match status" value="1"/>
</dbReference>
<organism evidence="4 5">
    <name type="scientific">Streptomyces yaizuensis</name>
    <dbReference type="NCBI Taxonomy" id="2989713"/>
    <lineage>
        <taxon>Bacteria</taxon>
        <taxon>Bacillati</taxon>
        <taxon>Actinomycetota</taxon>
        <taxon>Actinomycetes</taxon>
        <taxon>Kitasatosporales</taxon>
        <taxon>Streptomycetaceae</taxon>
        <taxon>Streptomyces</taxon>
    </lineage>
</organism>
<sequence length="249" mass="26412">MTSHAGRTLAALSLALVPLSLSLSAPAQAAPAPPAAPAPAPVAAPAPAAPAPPAEPAEIHQLEDAISLLVETEEDRTGYTPAAFRHWNEGRDPADGCATDREVLLAEAVDEAAHSAGCAVTGGRWVSYYDNQSSNRVSSMTVDHVVPLAEAWGSGASQWTAERREAYANDQDSPATLAAVTKRVAREKGDQDITHWLPPETSAICRYVGDWVGTKLRWGLTPDKAELEALKLFADNSCETTIVRFTRVP</sequence>
<keyword evidence="4" id="KW-0540">Nuclease</keyword>
<dbReference type="InterPro" id="IPR011089">
    <property type="entry name" value="GmrSD_C"/>
</dbReference>
<evidence type="ECO:0000313" key="4">
    <source>
        <dbReference type="EMBL" id="GLF96590.1"/>
    </source>
</evidence>
<protein>
    <submittedName>
        <fullName evidence="4">HNH endonuclease</fullName>
    </submittedName>
</protein>
<evidence type="ECO:0000313" key="5">
    <source>
        <dbReference type="Proteomes" id="UP001291653"/>
    </source>
</evidence>
<accession>A0ABQ5P288</accession>
<evidence type="ECO:0000259" key="3">
    <source>
        <dbReference type="Pfam" id="PF07510"/>
    </source>
</evidence>
<comment type="caution">
    <text evidence="4">The sequence shown here is derived from an EMBL/GenBank/DDBJ whole genome shotgun (WGS) entry which is preliminary data.</text>
</comment>
<proteinExistence type="predicted"/>
<dbReference type="Pfam" id="PF07510">
    <property type="entry name" value="GmrSD_C"/>
    <property type="match status" value="1"/>
</dbReference>
<keyword evidence="4" id="KW-0378">Hydrolase</keyword>
<feature type="domain" description="GmrSD restriction endonucleases C-terminal" evidence="3">
    <location>
        <begin position="123"/>
        <end position="170"/>
    </location>
</feature>